<evidence type="ECO:0000313" key="2">
    <source>
        <dbReference type="EMBL" id="MBO0933015.1"/>
    </source>
</evidence>
<gene>
    <name evidence="2" type="ORF">J2I48_18545</name>
</gene>
<dbReference type="RefSeq" id="WP_207336982.1">
    <property type="nucleotide sequence ID" value="NZ_JAFMYU010000016.1"/>
</dbReference>
<keyword evidence="1" id="KW-0732">Signal</keyword>
<name>A0A939G9X9_9BACT</name>
<dbReference type="PROSITE" id="PS51257">
    <property type="entry name" value="PROKAR_LIPOPROTEIN"/>
    <property type="match status" value="1"/>
</dbReference>
<dbReference type="SUPFAM" id="SSF53474">
    <property type="entry name" value="alpha/beta-Hydrolases"/>
    <property type="match status" value="1"/>
</dbReference>
<feature type="signal peptide" evidence="1">
    <location>
        <begin position="1"/>
        <end position="18"/>
    </location>
</feature>
<sequence length="310" mass="33840">MKTILSLLVAAAMTVACSKEPAITKDMLDGGTLFDPSIYKPDLYLVSKAKPAPTPEQARTPVIIACHGYSATTFEWDELRTWLGNRTDVYLSQVLLGGHGRSYADFKKSTWHDWQGAIMAEYDALVKAGYTNISLLGSSTSGPLVLDLVASGYFASRTVPRNLLLVDPIIIPSDKTLSLIGVVGPMLGYVAADQPAAEDKVFYHFRPQETLQQLQALLTIVRQALERGVTLPTACSLKVYKSKKDPSADPVSAVLIYQGVKTADGKPIAVELIDSELHVYTRLALREQVTANDKQNQLATFTDIVARVVR</sequence>
<feature type="chain" id="PRO_5037367356" evidence="1">
    <location>
        <begin position="19"/>
        <end position="310"/>
    </location>
</feature>
<dbReference type="EMBL" id="JAFMYU010000016">
    <property type="protein sequence ID" value="MBO0933015.1"/>
    <property type="molecule type" value="Genomic_DNA"/>
</dbReference>
<dbReference type="AlphaFoldDB" id="A0A939G9X9"/>
<keyword evidence="3" id="KW-1185">Reference proteome</keyword>
<dbReference type="Proteomes" id="UP000664795">
    <property type="component" value="Unassembled WGS sequence"/>
</dbReference>
<comment type="caution">
    <text evidence="2">The sequence shown here is derived from an EMBL/GenBank/DDBJ whole genome shotgun (WGS) entry which is preliminary data.</text>
</comment>
<dbReference type="Gene3D" id="3.40.50.1820">
    <property type="entry name" value="alpha/beta hydrolase"/>
    <property type="match status" value="1"/>
</dbReference>
<dbReference type="InterPro" id="IPR029058">
    <property type="entry name" value="AB_hydrolase_fold"/>
</dbReference>
<proteinExistence type="predicted"/>
<protein>
    <submittedName>
        <fullName evidence="2">Esterase</fullName>
    </submittedName>
</protein>
<reference evidence="2 3" key="1">
    <citation type="submission" date="2021-03" db="EMBL/GenBank/DDBJ databases">
        <title>Fibrella sp. HMF5036 genome sequencing and assembly.</title>
        <authorList>
            <person name="Kang H."/>
            <person name="Kim H."/>
            <person name="Bae S."/>
            <person name="Joh K."/>
        </authorList>
    </citation>
    <scope>NUCLEOTIDE SEQUENCE [LARGE SCALE GENOMIC DNA]</scope>
    <source>
        <strain evidence="2 3">HMF5036</strain>
    </source>
</reference>
<organism evidence="2 3">
    <name type="scientific">Fibrella aquatilis</name>
    <dbReference type="NCBI Taxonomy" id="2817059"/>
    <lineage>
        <taxon>Bacteria</taxon>
        <taxon>Pseudomonadati</taxon>
        <taxon>Bacteroidota</taxon>
        <taxon>Cytophagia</taxon>
        <taxon>Cytophagales</taxon>
        <taxon>Spirosomataceae</taxon>
        <taxon>Fibrella</taxon>
    </lineage>
</organism>
<evidence type="ECO:0000256" key="1">
    <source>
        <dbReference type="SAM" id="SignalP"/>
    </source>
</evidence>
<accession>A0A939G9X9</accession>
<evidence type="ECO:0000313" key="3">
    <source>
        <dbReference type="Proteomes" id="UP000664795"/>
    </source>
</evidence>